<dbReference type="Gene3D" id="3.30.200.20">
    <property type="entry name" value="Phosphorylase Kinase, domain 1"/>
    <property type="match status" value="1"/>
</dbReference>
<evidence type="ECO:0000256" key="10">
    <source>
        <dbReference type="ARBA" id="ARBA00022840"/>
    </source>
</evidence>
<evidence type="ECO:0000256" key="9">
    <source>
        <dbReference type="ARBA" id="ARBA00022833"/>
    </source>
</evidence>
<keyword evidence="6" id="KW-0479">Metal-binding</keyword>
<dbReference type="FunFam" id="1.10.510.10:FF:000210">
    <property type="entry name" value="Non-specific serine/threonine protein kinase"/>
    <property type="match status" value="1"/>
</dbReference>
<evidence type="ECO:0000256" key="4">
    <source>
        <dbReference type="ARBA" id="ARBA00022553"/>
    </source>
</evidence>
<keyword evidence="4" id="KW-0597">Phosphoprotein</keyword>
<keyword evidence="5" id="KW-0808">Transferase</keyword>
<evidence type="ECO:0000256" key="8">
    <source>
        <dbReference type="ARBA" id="ARBA00022777"/>
    </source>
</evidence>
<dbReference type="InterPro" id="IPR011009">
    <property type="entry name" value="Kinase-like_dom_sf"/>
</dbReference>
<dbReference type="InterPro" id="IPR046349">
    <property type="entry name" value="C1-like_sf"/>
</dbReference>
<evidence type="ECO:0000256" key="3">
    <source>
        <dbReference type="ARBA" id="ARBA00022527"/>
    </source>
</evidence>
<comment type="similarity">
    <text evidence="1">Belongs to the protein kinase superfamily. AGC Ser/Thr protein kinase family. PKC subfamily.</text>
</comment>
<protein>
    <recommendedName>
        <fullName evidence="2">protein kinase C</fullName>
        <ecNumber evidence="2">2.7.11.13</ecNumber>
    </recommendedName>
</protein>
<organism evidence="14 15">
    <name type="scientific">Ecytonucleospora hepatopenaei</name>
    <dbReference type="NCBI Taxonomy" id="646526"/>
    <lineage>
        <taxon>Eukaryota</taxon>
        <taxon>Fungi</taxon>
        <taxon>Fungi incertae sedis</taxon>
        <taxon>Microsporidia</taxon>
        <taxon>Enterocytozoonidae</taxon>
        <taxon>Ecytonucleospora</taxon>
    </lineage>
</organism>
<dbReference type="Proteomes" id="UP000192758">
    <property type="component" value="Unassembled WGS sequence"/>
</dbReference>
<dbReference type="SUPFAM" id="SSF57889">
    <property type="entry name" value="Cysteine-rich domain"/>
    <property type="match status" value="2"/>
</dbReference>
<dbReference type="EMBL" id="MNPJ01000023">
    <property type="protein sequence ID" value="OQS54019.1"/>
    <property type="molecule type" value="Genomic_DNA"/>
</dbReference>
<dbReference type="VEuPathDB" id="MicrosporidiaDB:EHP00_500"/>
<dbReference type="InterPro" id="IPR008271">
    <property type="entry name" value="Ser/Thr_kinase_AS"/>
</dbReference>
<dbReference type="STRING" id="646526.A0A1W0E482"/>
<evidence type="ECO:0000256" key="11">
    <source>
        <dbReference type="PROSITE-ProRule" id="PRU10141"/>
    </source>
</evidence>
<dbReference type="Gene3D" id="1.10.510.10">
    <property type="entry name" value="Transferase(Phosphotransferase) domain 1"/>
    <property type="match status" value="1"/>
</dbReference>
<dbReference type="GO" id="GO:0046872">
    <property type="term" value="F:metal ion binding"/>
    <property type="evidence" value="ECO:0007669"/>
    <property type="project" value="UniProtKB-KW"/>
</dbReference>
<dbReference type="AlphaFoldDB" id="A0A1W0E482"/>
<evidence type="ECO:0000256" key="6">
    <source>
        <dbReference type="ARBA" id="ARBA00022723"/>
    </source>
</evidence>
<evidence type="ECO:0000256" key="2">
    <source>
        <dbReference type="ARBA" id="ARBA00012429"/>
    </source>
</evidence>
<dbReference type="PANTHER" id="PTHR24351">
    <property type="entry name" value="RIBOSOMAL PROTEIN S6 KINASE"/>
    <property type="match status" value="1"/>
</dbReference>
<dbReference type="OrthoDB" id="63267at2759"/>
<accession>A0A1W0E482</accession>
<dbReference type="PROSITE" id="PS50011">
    <property type="entry name" value="PROTEIN_KINASE_DOM"/>
    <property type="match status" value="1"/>
</dbReference>
<dbReference type="PROSITE" id="PS00479">
    <property type="entry name" value="ZF_DAG_PE_1"/>
    <property type="match status" value="2"/>
</dbReference>
<evidence type="ECO:0000259" key="12">
    <source>
        <dbReference type="PROSITE" id="PS50011"/>
    </source>
</evidence>
<comment type="caution">
    <text evidence="14">The sequence shown here is derived from an EMBL/GenBank/DDBJ whole genome shotgun (WGS) entry which is preliminary data.</text>
</comment>
<evidence type="ECO:0000313" key="15">
    <source>
        <dbReference type="Proteomes" id="UP000192758"/>
    </source>
</evidence>
<feature type="domain" description="Protein kinase" evidence="12">
    <location>
        <begin position="405"/>
        <end position="666"/>
    </location>
</feature>
<feature type="domain" description="Phorbol-ester/DAG-type" evidence="13">
    <location>
        <begin position="256"/>
        <end position="305"/>
    </location>
</feature>
<dbReference type="InterPro" id="IPR002219">
    <property type="entry name" value="PKC_DAG/PE"/>
</dbReference>
<dbReference type="InterPro" id="IPR017441">
    <property type="entry name" value="Protein_kinase_ATP_BS"/>
</dbReference>
<name>A0A1W0E482_9MICR</name>
<dbReference type="InterPro" id="IPR000719">
    <property type="entry name" value="Prot_kinase_dom"/>
</dbReference>
<evidence type="ECO:0000256" key="7">
    <source>
        <dbReference type="ARBA" id="ARBA00022741"/>
    </source>
</evidence>
<evidence type="ECO:0000313" key="14">
    <source>
        <dbReference type="EMBL" id="OQS54019.1"/>
    </source>
</evidence>
<keyword evidence="10 11" id="KW-0067">ATP-binding</keyword>
<dbReference type="PROSITE" id="PS00107">
    <property type="entry name" value="PROTEIN_KINASE_ATP"/>
    <property type="match status" value="1"/>
</dbReference>
<feature type="domain" description="Phorbol-ester/DAG-type" evidence="13">
    <location>
        <begin position="323"/>
        <end position="372"/>
    </location>
</feature>
<evidence type="ECO:0000256" key="1">
    <source>
        <dbReference type="ARBA" id="ARBA00005490"/>
    </source>
</evidence>
<dbReference type="InterPro" id="IPR045270">
    <property type="entry name" value="STKc_AGC"/>
</dbReference>
<feature type="binding site" evidence="11">
    <location>
        <position position="434"/>
    </location>
    <ligand>
        <name>ATP</name>
        <dbReference type="ChEBI" id="CHEBI:30616"/>
    </ligand>
</feature>
<proteinExistence type="inferred from homology"/>
<gene>
    <name evidence="14" type="primary">PRKCH</name>
    <name evidence="14" type="ORF">EHP00_500</name>
</gene>
<dbReference type="Gene3D" id="3.30.60.20">
    <property type="match status" value="2"/>
</dbReference>
<keyword evidence="8" id="KW-0418">Kinase</keyword>
<keyword evidence="3" id="KW-0723">Serine/threonine-protein kinase</keyword>
<dbReference type="Pfam" id="PF00069">
    <property type="entry name" value="Pkinase"/>
    <property type="match status" value="1"/>
</dbReference>
<evidence type="ECO:0000256" key="5">
    <source>
        <dbReference type="ARBA" id="ARBA00022679"/>
    </source>
</evidence>
<keyword evidence="7 11" id="KW-0547">Nucleotide-binding</keyword>
<sequence length="699" mass="80976">MRNNEQLIKELKKALTQADGMLYESLKHKIKKLEEGKTENQITTSDLLTKTDVEKHIVKEETILKSFKKITINEPTILAAINPLKEYSNSKIFLLNKTLKNDFNCYKVDHEQVTAELYLEIIDVDLDPCRNANTIEVYIDRKKECDINLEKGVGVAIQLKDAVFLELYLAETKIKKSNSTLSNKMNDPYAIVKSLNSQNFTRLGMVLFPCEYFINNQKTLDVDFLDYNHVKIKFELETHDKIKRTNAEILCLNRQQHVLEKKYTYNSAQCTVCKEKIVAFAEAFICTFCKLLSHQECINQIFFCCKNKKRERTEKSRANFNIPHDLVNIISISDTYCDQCGYEIKAGKNIENCARCKQNFHPECKEFVFNSCGITLELRTQLSKFIEPDKILANHLMNVKNITEFDVYCKIGTGAFSHVYLAKHKNDKQYTALKVIPKNSNFDPFLLEREKTVLDYVTQFDSPFISKLIYFYQDEKNIYFGLEYCSGGDLVSLFSSDDQDVINNEKLIKQYTVELIIGLFVLHQKNIIYRDLKLDNILLHESGHIKLTDFGLSKPNMNENSVSFTFCGTPALMAPEVFKQTGYNKTCDFWSLGIIIYEMFHRAQPFSAPTIKKLAEKITGDEIVCTNESMSEEARDFIIQLTHKNPGLRLGSGKNGIENIKNHRWFKDVDWEKVIRAENPVYYKPNKIKVDETKRIDIH</sequence>
<dbReference type="GO" id="GO:0005524">
    <property type="term" value="F:ATP binding"/>
    <property type="evidence" value="ECO:0007669"/>
    <property type="project" value="UniProtKB-UniRule"/>
</dbReference>
<dbReference type="SMART" id="SM00109">
    <property type="entry name" value="C1"/>
    <property type="match status" value="2"/>
</dbReference>
<dbReference type="SMART" id="SM00220">
    <property type="entry name" value="S_TKc"/>
    <property type="match status" value="1"/>
</dbReference>
<dbReference type="GO" id="GO:0004697">
    <property type="term" value="F:diacylglycerol-dependent serine/threonine kinase activity"/>
    <property type="evidence" value="ECO:0007669"/>
    <property type="project" value="UniProtKB-EC"/>
</dbReference>
<evidence type="ECO:0000259" key="13">
    <source>
        <dbReference type="PROSITE" id="PS50081"/>
    </source>
</evidence>
<dbReference type="EC" id="2.7.11.13" evidence="2"/>
<reference evidence="14 15" key="1">
    <citation type="journal article" date="2017" name="Environ. Microbiol.">
        <title>Decay of the glycolytic pathway and adaptation to intranuclear parasitism within Enterocytozoonidae microsporidia.</title>
        <authorList>
            <person name="Wiredu Boakye D."/>
            <person name="Jaroenlak P."/>
            <person name="Prachumwat A."/>
            <person name="Williams T.A."/>
            <person name="Bateman K.S."/>
            <person name="Itsathitphaisarn O."/>
            <person name="Sritunyalucksana K."/>
            <person name="Paszkiewicz K.H."/>
            <person name="Moore K.A."/>
            <person name="Stentiford G.D."/>
            <person name="Williams B.A."/>
        </authorList>
    </citation>
    <scope>NUCLEOTIDE SEQUENCE [LARGE SCALE GENOMIC DNA]</scope>
    <source>
        <strain evidence="14 15">TH1</strain>
    </source>
</reference>
<keyword evidence="9" id="KW-0862">Zinc</keyword>
<dbReference type="CDD" id="cd00029">
    <property type="entry name" value="C1"/>
    <property type="match status" value="1"/>
</dbReference>
<dbReference type="CDD" id="cd05123">
    <property type="entry name" value="STKc_AGC"/>
    <property type="match status" value="1"/>
</dbReference>
<dbReference type="PROSITE" id="PS00108">
    <property type="entry name" value="PROTEIN_KINASE_ST"/>
    <property type="match status" value="1"/>
</dbReference>
<dbReference type="PROSITE" id="PS50081">
    <property type="entry name" value="ZF_DAG_PE_2"/>
    <property type="match status" value="2"/>
</dbReference>
<keyword evidence="15" id="KW-1185">Reference proteome</keyword>
<dbReference type="SUPFAM" id="SSF56112">
    <property type="entry name" value="Protein kinase-like (PK-like)"/>
    <property type="match status" value="1"/>
</dbReference>